<reference evidence="1" key="1">
    <citation type="journal article" date="2017" name="Nature">
        <title>The sunflower genome provides insights into oil metabolism, flowering and Asterid evolution.</title>
        <authorList>
            <person name="Badouin H."/>
            <person name="Gouzy J."/>
            <person name="Grassa C.J."/>
            <person name="Murat F."/>
            <person name="Staton S.E."/>
            <person name="Cottret L."/>
            <person name="Lelandais-Briere C."/>
            <person name="Owens G.L."/>
            <person name="Carrere S."/>
            <person name="Mayjonade B."/>
            <person name="Legrand L."/>
            <person name="Gill N."/>
            <person name="Kane N.C."/>
            <person name="Bowers J.E."/>
            <person name="Hubner S."/>
            <person name="Bellec A."/>
            <person name="Berard A."/>
            <person name="Berges H."/>
            <person name="Blanchet N."/>
            <person name="Boniface M.C."/>
            <person name="Brunel D."/>
            <person name="Catrice O."/>
            <person name="Chaidir N."/>
            <person name="Claudel C."/>
            <person name="Donnadieu C."/>
            <person name="Faraut T."/>
            <person name="Fievet G."/>
            <person name="Helmstetter N."/>
            <person name="King M."/>
            <person name="Knapp S.J."/>
            <person name="Lai Z."/>
            <person name="Le Paslier M.C."/>
            <person name="Lippi Y."/>
            <person name="Lorenzon L."/>
            <person name="Mandel J.R."/>
            <person name="Marage G."/>
            <person name="Marchand G."/>
            <person name="Marquand E."/>
            <person name="Bret-Mestries E."/>
            <person name="Morien E."/>
            <person name="Nambeesan S."/>
            <person name="Nguyen T."/>
            <person name="Pegot-Espagnet P."/>
            <person name="Pouilly N."/>
            <person name="Raftis F."/>
            <person name="Sallet E."/>
            <person name="Schiex T."/>
            <person name="Thomas J."/>
            <person name="Vandecasteele C."/>
            <person name="Vares D."/>
            <person name="Vear F."/>
            <person name="Vautrin S."/>
            <person name="Crespi M."/>
            <person name="Mangin B."/>
            <person name="Burke J.M."/>
            <person name="Salse J."/>
            <person name="Munos S."/>
            <person name="Vincourt P."/>
            <person name="Rieseberg L.H."/>
            <person name="Langlade N.B."/>
        </authorList>
    </citation>
    <scope>NUCLEOTIDE SEQUENCE</scope>
    <source>
        <tissue evidence="1">Leaves</tissue>
    </source>
</reference>
<organism evidence="1 2">
    <name type="scientific">Helianthus annuus</name>
    <name type="common">Common sunflower</name>
    <dbReference type="NCBI Taxonomy" id="4232"/>
    <lineage>
        <taxon>Eukaryota</taxon>
        <taxon>Viridiplantae</taxon>
        <taxon>Streptophyta</taxon>
        <taxon>Embryophyta</taxon>
        <taxon>Tracheophyta</taxon>
        <taxon>Spermatophyta</taxon>
        <taxon>Magnoliopsida</taxon>
        <taxon>eudicotyledons</taxon>
        <taxon>Gunneridae</taxon>
        <taxon>Pentapetalae</taxon>
        <taxon>asterids</taxon>
        <taxon>campanulids</taxon>
        <taxon>Asterales</taxon>
        <taxon>Asteraceae</taxon>
        <taxon>Asteroideae</taxon>
        <taxon>Heliantheae alliance</taxon>
        <taxon>Heliantheae</taxon>
        <taxon>Helianthus</taxon>
    </lineage>
</organism>
<evidence type="ECO:0000313" key="2">
    <source>
        <dbReference type="Proteomes" id="UP000215914"/>
    </source>
</evidence>
<evidence type="ECO:0000313" key="1">
    <source>
        <dbReference type="EMBL" id="KAF5754126.1"/>
    </source>
</evidence>
<sequence length="63" mass="7173">MQRLISLTYNEKSCFTVLPSLFSVFDEISTYLLISTAFRSGPCVESGVFLKENEKTNDKLTFI</sequence>
<proteinExistence type="predicted"/>
<keyword evidence="2" id="KW-1185">Reference proteome</keyword>
<reference evidence="1" key="2">
    <citation type="submission" date="2020-06" db="EMBL/GenBank/DDBJ databases">
        <title>Helianthus annuus Genome sequencing and assembly Release 2.</title>
        <authorList>
            <person name="Gouzy J."/>
            <person name="Langlade N."/>
            <person name="Munos S."/>
        </authorList>
    </citation>
    <scope>NUCLEOTIDE SEQUENCE</scope>
    <source>
        <tissue evidence="1">Leaves</tissue>
    </source>
</reference>
<name>A0A9K3DEX9_HELAN</name>
<accession>A0A9K3DEX9</accession>
<comment type="caution">
    <text evidence="1">The sequence shown here is derived from an EMBL/GenBank/DDBJ whole genome shotgun (WGS) entry which is preliminary data.</text>
</comment>
<gene>
    <name evidence="1" type="ORF">HanXRQr2_Chr17g0787741</name>
</gene>
<dbReference type="Gramene" id="mRNA:HanXRQr2_Chr17g0787741">
    <property type="protein sequence ID" value="CDS:HanXRQr2_Chr17g0787741.1"/>
    <property type="gene ID" value="HanXRQr2_Chr17g0787741"/>
</dbReference>
<dbReference type="AlphaFoldDB" id="A0A9K3DEX9"/>
<dbReference type="EMBL" id="MNCJ02000332">
    <property type="protein sequence ID" value="KAF5754126.1"/>
    <property type="molecule type" value="Genomic_DNA"/>
</dbReference>
<dbReference type="Proteomes" id="UP000215914">
    <property type="component" value="Unassembled WGS sequence"/>
</dbReference>
<protein>
    <submittedName>
        <fullName evidence="1">Uncharacterized protein</fullName>
    </submittedName>
</protein>